<feature type="domain" description="Reverse transcriptase Ty1/copia-type" evidence="2">
    <location>
        <begin position="180"/>
        <end position="229"/>
    </location>
</feature>
<dbReference type="AlphaFoldDB" id="A0A8X8W6X4"/>
<evidence type="ECO:0000256" key="1">
    <source>
        <dbReference type="SAM" id="MobiDB-lite"/>
    </source>
</evidence>
<evidence type="ECO:0000313" key="5">
    <source>
        <dbReference type="Proteomes" id="UP000298416"/>
    </source>
</evidence>
<feature type="region of interest" description="Disordered" evidence="1">
    <location>
        <begin position="95"/>
        <end position="122"/>
    </location>
</feature>
<dbReference type="Proteomes" id="UP000298416">
    <property type="component" value="Unassembled WGS sequence"/>
</dbReference>
<dbReference type="InterPro" id="IPR057670">
    <property type="entry name" value="SH3_retrovirus"/>
</dbReference>
<evidence type="ECO:0000259" key="2">
    <source>
        <dbReference type="Pfam" id="PF07727"/>
    </source>
</evidence>
<comment type="caution">
    <text evidence="4">The sequence shown here is derived from an EMBL/GenBank/DDBJ whole genome shotgun (WGS) entry which is preliminary data.</text>
</comment>
<feature type="domain" description="Retroviral polymerase SH3-like" evidence="3">
    <location>
        <begin position="22"/>
        <end position="84"/>
    </location>
</feature>
<organism evidence="4">
    <name type="scientific">Salvia splendens</name>
    <name type="common">Scarlet sage</name>
    <dbReference type="NCBI Taxonomy" id="180675"/>
    <lineage>
        <taxon>Eukaryota</taxon>
        <taxon>Viridiplantae</taxon>
        <taxon>Streptophyta</taxon>
        <taxon>Embryophyta</taxon>
        <taxon>Tracheophyta</taxon>
        <taxon>Spermatophyta</taxon>
        <taxon>Magnoliopsida</taxon>
        <taxon>eudicotyledons</taxon>
        <taxon>Gunneridae</taxon>
        <taxon>Pentapetalae</taxon>
        <taxon>asterids</taxon>
        <taxon>lamiids</taxon>
        <taxon>Lamiales</taxon>
        <taxon>Lamiaceae</taxon>
        <taxon>Nepetoideae</taxon>
        <taxon>Mentheae</taxon>
        <taxon>Salviinae</taxon>
        <taxon>Salvia</taxon>
        <taxon>Salvia subgen. Calosphace</taxon>
        <taxon>core Calosphace</taxon>
    </lineage>
</organism>
<proteinExistence type="predicted"/>
<reference evidence="4" key="1">
    <citation type="submission" date="2018-01" db="EMBL/GenBank/DDBJ databases">
        <authorList>
            <person name="Mao J.F."/>
        </authorList>
    </citation>
    <scope>NUCLEOTIDE SEQUENCE</scope>
    <source>
        <strain evidence="4">Huo1</strain>
        <tissue evidence="4">Leaf</tissue>
    </source>
</reference>
<accession>A0A8X8W6X4</accession>
<evidence type="ECO:0000313" key="4">
    <source>
        <dbReference type="EMBL" id="KAG6388779.1"/>
    </source>
</evidence>
<protein>
    <recommendedName>
        <fullName evidence="6">Reverse transcriptase Ty1/copia-type domain-containing protein</fullName>
    </recommendedName>
</protein>
<dbReference type="InterPro" id="IPR013103">
    <property type="entry name" value="RVT_2"/>
</dbReference>
<evidence type="ECO:0008006" key="6">
    <source>
        <dbReference type="Google" id="ProtNLM"/>
    </source>
</evidence>
<name>A0A8X8W6X4_SALSN</name>
<keyword evidence="5" id="KW-1185">Reference proteome</keyword>
<gene>
    <name evidence="4" type="ORF">SASPL_150215</name>
</gene>
<evidence type="ECO:0000259" key="3">
    <source>
        <dbReference type="Pfam" id="PF25597"/>
    </source>
</evidence>
<reference evidence="4" key="2">
    <citation type="submission" date="2020-08" db="EMBL/GenBank/DDBJ databases">
        <title>Plant Genome Project.</title>
        <authorList>
            <person name="Zhang R.-G."/>
        </authorList>
    </citation>
    <scope>NUCLEOTIDE SEQUENCE</scope>
    <source>
        <strain evidence="4">Huo1</strain>
        <tissue evidence="4">Leaf</tissue>
    </source>
</reference>
<dbReference type="Pfam" id="PF25597">
    <property type="entry name" value="SH3_retrovirus"/>
    <property type="match status" value="1"/>
</dbReference>
<sequence length="240" mass="27586">MTPEEAWSSFKPSVAHLRIFCCIAYVKIPEDRRIKLDDKGEKCIFVGYCDRVMGYKLYNPLTKKVIISRDVVFEEDQTWSWEDKKAASSLEIVPDHQEDASEVEEPDSPTSSQGPVGRPRRMRSLNNIYEATEEVDEALEENVNLVCFHMNADPIAYTDAAQDRKWKIAMDEEINAIEKNDTWSLTTLPEGRKAIGEKWVYKTKKNANGEVQRYKASLVAKEYTQKIGIYAPHEDLEELS</sequence>
<dbReference type="Pfam" id="PF07727">
    <property type="entry name" value="RVT_2"/>
    <property type="match status" value="1"/>
</dbReference>
<dbReference type="EMBL" id="PNBA02000020">
    <property type="protein sequence ID" value="KAG6388779.1"/>
    <property type="molecule type" value="Genomic_DNA"/>
</dbReference>